<dbReference type="Gene3D" id="3.40.50.720">
    <property type="entry name" value="NAD(P)-binding Rossmann-like Domain"/>
    <property type="match status" value="1"/>
</dbReference>
<dbReference type="Pfam" id="PF00725">
    <property type="entry name" value="3HCDH"/>
    <property type="match status" value="2"/>
</dbReference>
<evidence type="ECO:0000313" key="16">
    <source>
        <dbReference type="Proteomes" id="UP000198761"/>
    </source>
</evidence>
<comment type="subcellular location">
    <subcellularLocation>
        <location evidence="1">Peroxisome</location>
    </subcellularLocation>
</comment>
<dbReference type="EMBL" id="FOCE01000013">
    <property type="protein sequence ID" value="SEO15640.1"/>
    <property type="molecule type" value="Genomic_DNA"/>
</dbReference>
<dbReference type="Proteomes" id="UP000198761">
    <property type="component" value="Unassembled WGS sequence"/>
</dbReference>
<proteinExistence type="predicted"/>
<comment type="pathway">
    <text evidence="2">Lipid metabolism; fatty acid beta-oxidation.</text>
</comment>
<dbReference type="Pfam" id="PF00378">
    <property type="entry name" value="ECH_1"/>
    <property type="match status" value="1"/>
</dbReference>
<dbReference type="InterPro" id="IPR006108">
    <property type="entry name" value="3HC_DH_C"/>
</dbReference>
<dbReference type="InterPro" id="IPR006176">
    <property type="entry name" value="3-OHacyl-CoA_DH_NAD-bd"/>
</dbReference>
<dbReference type="InterPro" id="IPR029045">
    <property type="entry name" value="ClpP/crotonase-like_dom_sf"/>
</dbReference>
<dbReference type="RefSeq" id="WP_091303398.1">
    <property type="nucleotide sequence ID" value="NZ_FOCE01000013.1"/>
</dbReference>
<keyword evidence="7" id="KW-0443">Lipid metabolism</keyword>
<evidence type="ECO:0000259" key="14">
    <source>
        <dbReference type="Pfam" id="PF02737"/>
    </source>
</evidence>
<dbReference type="GO" id="GO:0003857">
    <property type="term" value="F:(3S)-3-hydroxyacyl-CoA dehydrogenase (NAD+) activity"/>
    <property type="evidence" value="ECO:0007669"/>
    <property type="project" value="UniProtKB-EC"/>
</dbReference>
<keyword evidence="6" id="KW-0520">NAD</keyword>
<evidence type="ECO:0000256" key="11">
    <source>
        <dbReference type="ARBA" id="ARBA00023268"/>
    </source>
</evidence>
<dbReference type="GO" id="GO:0004300">
    <property type="term" value="F:enoyl-CoA hydratase activity"/>
    <property type="evidence" value="ECO:0007669"/>
    <property type="project" value="UniProtKB-ARBA"/>
</dbReference>
<evidence type="ECO:0000256" key="10">
    <source>
        <dbReference type="ARBA" id="ARBA00023239"/>
    </source>
</evidence>
<feature type="domain" description="3-hydroxyacyl-CoA dehydrogenase C-terminal" evidence="13">
    <location>
        <begin position="467"/>
        <end position="561"/>
    </location>
</feature>
<dbReference type="CDD" id="cd06558">
    <property type="entry name" value="crotonase-like"/>
    <property type="match status" value="1"/>
</dbReference>
<keyword evidence="11" id="KW-0511">Multifunctional enzyme</keyword>
<dbReference type="SUPFAM" id="SSF52096">
    <property type="entry name" value="ClpP/crotonase"/>
    <property type="match status" value="1"/>
</dbReference>
<evidence type="ECO:0000256" key="4">
    <source>
        <dbReference type="ARBA" id="ARBA00022963"/>
    </source>
</evidence>
<dbReference type="AlphaFoldDB" id="A0A1H8MEF0"/>
<evidence type="ECO:0000313" key="15">
    <source>
        <dbReference type="EMBL" id="SEO15640.1"/>
    </source>
</evidence>
<protein>
    <submittedName>
        <fullName evidence="15">3-hydroxyacyl-CoA dehydrogenase</fullName>
    </submittedName>
</protein>
<dbReference type="GO" id="GO:0006635">
    <property type="term" value="P:fatty acid beta-oxidation"/>
    <property type="evidence" value="ECO:0007669"/>
    <property type="project" value="UniProtKB-UniPathway"/>
</dbReference>
<keyword evidence="3" id="KW-0276">Fatty acid metabolism</keyword>
<keyword evidence="10" id="KW-0456">Lyase</keyword>
<evidence type="ECO:0000256" key="5">
    <source>
        <dbReference type="ARBA" id="ARBA00023002"/>
    </source>
</evidence>
<keyword evidence="8" id="KW-0576">Peroxisome</keyword>
<dbReference type="GO" id="GO:0070403">
    <property type="term" value="F:NAD+ binding"/>
    <property type="evidence" value="ECO:0007669"/>
    <property type="project" value="InterPro"/>
</dbReference>
<feature type="domain" description="3-hydroxyacyl-CoA dehydrogenase NAD binding" evidence="14">
    <location>
        <begin position="288"/>
        <end position="462"/>
    </location>
</feature>
<dbReference type="PANTHER" id="PTHR23309">
    <property type="entry name" value="3-HYDROXYACYL-COA DEHYROGENASE"/>
    <property type="match status" value="1"/>
</dbReference>
<dbReference type="Gene3D" id="1.10.1040.50">
    <property type="match status" value="1"/>
</dbReference>
<comment type="catalytic activity">
    <reaction evidence="12">
        <text>a (3S)-3-hydroxyacyl-CoA + NAD(+) = a 3-oxoacyl-CoA + NADH + H(+)</text>
        <dbReference type="Rhea" id="RHEA:22432"/>
        <dbReference type="ChEBI" id="CHEBI:15378"/>
        <dbReference type="ChEBI" id="CHEBI:57318"/>
        <dbReference type="ChEBI" id="CHEBI:57540"/>
        <dbReference type="ChEBI" id="CHEBI:57945"/>
        <dbReference type="ChEBI" id="CHEBI:90726"/>
        <dbReference type="EC" id="1.1.1.35"/>
    </reaction>
</comment>
<keyword evidence="5" id="KW-0560">Oxidoreductase</keyword>
<sequence length="693" mass="73354">MPVQYELSGDVAIITFDNPPLNVFGQAMRAGLLAALEQAEADRPARLILTGKGRAFVAGADAREFDGPPLAPQLNDVLARLVALPFPTLAAIHGAALGGGLEIALSCRFRIASPSATLGLPEVTLGLVPGAGGTQRLPRLIGLAAALDLVGQGRSVPAPEAARLGIIDLIADDPLAAAQGIDDQTLRRAIPADYRPAPAADDAAVAAAHAQAHKRAPGQTSPHLAIDLVAAAATQPLDSTLARERQTFIDLRGSDQARALRHIFFAERAALSQGKAWPAPVQDIRSAVVVGGGNMGAAIAYAFLSAGLSVTVVETGDEARSRAEANVGKLIAQGLHRGALTEAKAGALRDRLSFVTGYADLPPADLAIEAAFEDMEVKRGIFAALQDALPETTILATNTSYLDVNVLAQGIRNPGRFLGLHFFAPAHVMKLLEIVRGDLTSGETLGAAFGLARQVKKMPVLAGVCDGFIGNRILSRYRQAADVLLIEGALPAEVDAAMRGFGMAMGPYEAQDMSGLDIAYANRRRQNLRNRSDKRYVPIADHLVERLHRLGRKTAAGWYDYTEDGKPLPSEEVTLCILAASQEAGIARQPFAAEAIAQRLLLAMIAEAVDILAEGIAATPRDIDLVLVHGYGFPRWRGGLMHHADRLTPAQVLHDIAHLATTDPLSWPVPPLLHRLVAEGRTFDTLNQTGDKA</sequence>
<evidence type="ECO:0000256" key="2">
    <source>
        <dbReference type="ARBA" id="ARBA00005005"/>
    </source>
</evidence>
<dbReference type="InterPro" id="IPR036291">
    <property type="entry name" value="NAD(P)-bd_dom_sf"/>
</dbReference>
<evidence type="ECO:0000256" key="7">
    <source>
        <dbReference type="ARBA" id="ARBA00023098"/>
    </source>
</evidence>
<reference evidence="15 16" key="1">
    <citation type="submission" date="2016-10" db="EMBL/GenBank/DDBJ databases">
        <authorList>
            <person name="de Groot N.N."/>
        </authorList>
    </citation>
    <scope>NUCLEOTIDE SEQUENCE [LARGE SCALE GENOMIC DNA]</scope>
    <source>
        <strain evidence="15 16">DSM 3857</strain>
    </source>
</reference>
<gene>
    <name evidence="15" type="ORF">SAMN04488103_11322</name>
</gene>
<dbReference type="Gene3D" id="3.90.226.10">
    <property type="entry name" value="2-enoyl-CoA Hydratase, Chain A, domain 1"/>
    <property type="match status" value="1"/>
</dbReference>
<dbReference type="UniPathway" id="UPA00659"/>
<keyword evidence="9" id="KW-0413">Isomerase</keyword>
<name>A0A1H8MEF0_9RHOB</name>
<evidence type="ECO:0000256" key="6">
    <source>
        <dbReference type="ARBA" id="ARBA00023027"/>
    </source>
</evidence>
<feature type="domain" description="3-hydroxyacyl-CoA dehydrogenase C-terminal" evidence="13">
    <location>
        <begin position="596"/>
        <end position="681"/>
    </location>
</feature>
<keyword evidence="16" id="KW-1185">Reference proteome</keyword>
<dbReference type="InterPro" id="IPR001753">
    <property type="entry name" value="Enoyl-CoA_hydra/iso"/>
</dbReference>
<evidence type="ECO:0000256" key="8">
    <source>
        <dbReference type="ARBA" id="ARBA00023140"/>
    </source>
</evidence>
<accession>A0A1H8MEF0</accession>
<keyword evidence="4" id="KW-0442">Lipid degradation</keyword>
<dbReference type="Pfam" id="PF02737">
    <property type="entry name" value="3HCDH_N"/>
    <property type="match status" value="1"/>
</dbReference>
<organism evidence="15 16">
    <name type="scientific">Gemmobacter aquatilis</name>
    <dbReference type="NCBI Taxonomy" id="933059"/>
    <lineage>
        <taxon>Bacteria</taxon>
        <taxon>Pseudomonadati</taxon>
        <taxon>Pseudomonadota</taxon>
        <taxon>Alphaproteobacteria</taxon>
        <taxon>Rhodobacterales</taxon>
        <taxon>Paracoccaceae</taxon>
        <taxon>Gemmobacter</taxon>
    </lineage>
</organism>
<dbReference type="InterPro" id="IPR008927">
    <property type="entry name" value="6-PGluconate_DH-like_C_sf"/>
</dbReference>
<evidence type="ECO:0000256" key="1">
    <source>
        <dbReference type="ARBA" id="ARBA00004275"/>
    </source>
</evidence>
<dbReference type="SUPFAM" id="SSF48179">
    <property type="entry name" value="6-phosphogluconate dehydrogenase C-terminal domain-like"/>
    <property type="match status" value="2"/>
</dbReference>
<dbReference type="OrthoDB" id="9771883at2"/>
<dbReference type="GO" id="GO:0016853">
    <property type="term" value="F:isomerase activity"/>
    <property type="evidence" value="ECO:0007669"/>
    <property type="project" value="UniProtKB-KW"/>
</dbReference>
<evidence type="ECO:0000256" key="3">
    <source>
        <dbReference type="ARBA" id="ARBA00022832"/>
    </source>
</evidence>
<evidence type="ECO:0000256" key="9">
    <source>
        <dbReference type="ARBA" id="ARBA00023235"/>
    </source>
</evidence>
<evidence type="ECO:0000256" key="12">
    <source>
        <dbReference type="ARBA" id="ARBA00049556"/>
    </source>
</evidence>
<evidence type="ECO:0000259" key="13">
    <source>
        <dbReference type="Pfam" id="PF00725"/>
    </source>
</evidence>
<dbReference type="STRING" id="933059.SAMN04488103_11322"/>
<dbReference type="SUPFAM" id="SSF51735">
    <property type="entry name" value="NAD(P)-binding Rossmann-fold domains"/>
    <property type="match status" value="1"/>
</dbReference>
<dbReference type="FunFam" id="1.10.1040.50:FF:000006">
    <property type="entry name" value="Peroxisomal bifunctional enzyme"/>
    <property type="match status" value="1"/>
</dbReference>
<dbReference type="FunFam" id="3.40.50.720:FF:000009">
    <property type="entry name" value="Fatty oxidation complex, alpha subunit"/>
    <property type="match status" value="1"/>
</dbReference>